<keyword evidence="8 13" id="KW-0479">Metal-binding</keyword>
<dbReference type="GO" id="GO:0005829">
    <property type="term" value="C:cytosol"/>
    <property type="evidence" value="ECO:0007669"/>
    <property type="project" value="TreeGrafter"/>
</dbReference>
<evidence type="ECO:0000313" key="15">
    <source>
        <dbReference type="EMBL" id="NMO97773.1"/>
    </source>
</evidence>
<protein>
    <recommendedName>
        <fullName evidence="6 13">Dihydropteroate synthase</fullName>
        <shortName evidence="13">DHPS</shortName>
        <ecNumber evidence="5 13">2.5.1.15</ecNumber>
    </recommendedName>
    <alternativeName>
        <fullName evidence="11 13">Dihydropteroate pyrophosphorylase</fullName>
    </alternativeName>
</protein>
<evidence type="ECO:0000256" key="9">
    <source>
        <dbReference type="ARBA" id="ARBA00022842"/>
    </source>
</evidence>
<dbReference type="GO" id="GO:0004156">
    <property type="term" value="F:dihydropteroate synthase activity"/>
    <property type="evidence" value="ECO:0007669"/>
    <property type="project" value="UniProtKB-EC"/>
</dbReference>
<dbReference type="PROSITE" id="PS50972">
    <property type="entry name" value="PTERIN_BINDING"/>
    <property type="match status" value="1"/>
</dbReference>
<evidence type="ECO:0000259" key="14">
    <source>
        <dbReference type="PROSITE" id="PS50972"/>
    </source>
</evidence>
<dbReference type="PANTHER" id="PTHR20941">
    <property type="entry name" value="FOLATE SYNTHESIS PROTEINS"/>
    <property type="match status" value="1"/>
</dbReference>
<evidence type="ECO:0000256" key="7">
    <source>
        <dbReference type="ARBA" id="ARBA00022679"/>
    </source>
</evidence>
<dbReference type="AlphaFoldDB" id="A0A848MCH9"/>
<dbReference type="UniPathway" id="UPA00077">
    <property type="reaction ID" value="UER00156"/>
</dbReference>
<organism evidence="15 16">
    <name type="scientific">Paenibacillus lemnae</name>
    <dbReference type="NCBI Taxonomy" id="1330551"/>
    <lineage>
        <taxon>Bacteria</taxon>
        <taxon>Bacillati</taxon>
        <taxon>Bacillota</taxon>
        <taxon>Bacilli</taxon>
        <taxon>Bacillales</taxon>
        <taxon>Paenibacillaceae</taxon>
        <taxon>Paenibacillus</taxon>
    </lineage>
</organism>
<evidence type="ECO:0000256" key="10">
    <source>
        <dbReference type="ARBA" id="ARBA00022909"/>
    </source>
</evidence>
<keyword evidence="7 13" id="KW-0808">Transferase</keyword>
<comment type="similarity">
    <text evidence="4 13">Belongs to the DHPS family.</text>
</comment>
<dbReference type="InterPro" id="IPR006390">
    <property type="entry name" value="DHP_synth_dom"/>
</dbReference>
<dbReference type="GO" id="GO:0046654">
    <property type="term" value="P:tetrahydrofolate biosynthetic process"/>
    <property type="evidence" value="ECO:0007669"/>
    <property type="project" value="UniProtKB-UniPathway"/>
</dbReference>
<comment type="function">
    <text evidence="12 13">Catalyzes the condensation of para-aminobenzoate (pABA) with 6-hydroxymethyl-7,8-dihydropterin diphosphate (DHPt-PP) to form 7,8-dihydropteroate (H2Pte), the immediate precursor of folate derivatives.</text>
</comment>
<dbReference type="Pfam" id="PF00809">
    <property type="entry name" value="Pterin_bind"/>
    <property type="match status" value="1"/>
</dbReference>
<accession>A0A848MCH9</accession>
<comment type="pathway">
    <text evidence="3 13">Cofactor biosynthesis; tetrahydrofolate biosynthesis; 7,8-dihydrofolate from 2-amino-4-hydroxy-6-hydroxymethyl-7,8-dihydropteridine diphosphate and 4-aminobenzoate: step 1/2.</text>
</comment>
<evidence type="ECO:0000256" key="2">
    <source>
        <dbReference type="ARBA" id="ARBA00001946"/>
    </source>
</evidence>
<dbReference type="PROSITE" id="PS00793">
    <property type="entry name" value="DHPS_2"/>
    <property type="match status" value="1"/>
</dbReference>
<comment type="cofactor">
    <cofactor evidence="2 13">
        <name>Mg(2+)</name>
        <dbReference type="ChEBI" id="CHEBI:18420"/>
    </cofactor>
</comment>
<dbReference type="Gene3D" id="3.20.20.20">
    <property type="entry name" value="Dihydropteroate synthase-like"/>
    <property type="match status" value="1"/>
</dbReference>
<dbReference type="SUPFAM" id="SSF51717">
    <property type="entry name" value="Dihydropteroate synthetase-like"/>
    <property type="match status" value="1"/>
</dbReference>
<dbReference type="EC" id="2.5.1.15" evidence="5 13"/>
<dbReference type="InterPro" id="IPR045031">
    <property type="entry name" value="DHP_synth-like"/>
</dbReference>
<evidence type="ECO:0000256" key="12">
    <source>
        <dbReference type="ARBA" id="ARBA00053449"/>
    </source>
</evidence>
<dbReference type="FunFam" id="3.20.20.20:FF:000006">
    <property type="entry name" value="Dihydropteroate synthase"/>
    <property type="match status" value="1"/>
</dbReference>
<comment type="caution">
    <text evidence="15">The sequence shown here is derived from an EMBL/GenBank/DDBJ whole genome shotgun (WGS) entry which is preliminary data.</text>
</comment>
<dbReference type="NCBIfam" id="TIGR01496">
    <property type="entry name" value="DHPS"/>
    <property type="match status" value="1"/>
</dbReference>
<dbReference type="InterPro" id="IPR000489">
    <property type="entry name" value="Pterin-binding_dom"/>
</dbReference>
<evidence type="ECO:0000256" key="5">
    <source>
        <dbReference type="ARBA" id="ARBA00012458"/>
    </source>
</evidence>
<dbReference type="CDD" id="cd00739">
    <property type="entry name" value="DHPS"/>
    <property type="match status" value="1"/>
</dbReference>
<keyword evidence="10 13" id="KW-0289">Folate biosynthesis</keyword>
<evidence type="ECO:0000256" key="3">
    <source>
        <dbReference type="ARBA" id="ARBA00004763"/>
    </source>
</evidence>
<dbReference type="PANTHER" id="PTHR20941:SF1">
    <property type="entry name" value="FOLIC ACID SYNTHESIS PROTEIN FOL1"/>
    <property type="match status" value="1"/>
</dbReference>
<name>A0A848MCH9_PAELE</name>
<evidence type="ECO:0000256" key="8">
    <source>
        <dbReference type="ARBA" id="ARBA00022723"/>
    </source>
</evidence>
<keyword evidence="16" id="KW-1185">Reference proteome</keyword>
<dbReference type="GO" id="GO:0046872">
    <property type="term" value="F:metal ion binding"/>
    <property type="evidence" value="ECO:0007669"/>
    <property type="project" value="UniProtKB-KW"/>
</dbReference>
<evidence type="ECO:0000256" key="4">
    <source>
        <dbReference type="ARBA" id="ARBA00009503"/>
    </source>
</evidence>
<reference evidence="15 16" key="1">
    <citation type="submission" date="2020-04" db="EMBL/GenBank/DDBJ databases">
        <title>Paenibacillus algicola sp. nov., a novel marine bacterium producing alginate lyase.</title>
        <authorList>
            <person name="Huang H."/>
        </authorList>
    </citation>
    <scope>NUCLEOTIDE SEQUENCE [LARGE SCALE GENOMIC DNA]</scope>
    <source>
        <strain evidence="15 16">L7-75</strain>
    </source>
</reference>
<keyword evidence="9 13" id="KW-0460">Magnesium</keyword>
<proteinExistence type="inferred from homology"/>
<evidence type="ECO:0000313" key="16">
    <source>
        <dbReference type="Proteomes" id="UP000565468"/>
    </source>
</evidence>
<dbReference type="PROSITE" id="PS00792">
    <property type="entry name" value="DHPS_1"/>
    <property type="match status" value="1"/>
</dbReference>
<dbReference type="RefSeq" id="WP_169506546.1">
    <property type="nucleotide sequence ID" value="NZ_JABBPN010000022.1"/>
</dbReference>
<gene>
    <name evidence="15" type="primary">folP</name>
    <name evidence="15" type="ORF">HII30_18585</name>
</gene>
<sequence>MKTTIYEQTYQCGDSELKLGTSTLIMGILNVTPDSFSDGGRFNDTDRAVQHALQLAAEGADLIDIGGESTRPGHVSISADEELERVLPVIQAIHREAPHIPLSIDTYKAEVARQALMAGAHIINDVWGCKADPGMAAVAAELDCPIILMHNRSNRDYRNLMEDVKSDLMESVHLARSAGVNANRIILDPGIGFAKDYTENMKVMMSLDELAGLGYPILLATSRKKFIRTALDLPVDDVIEGTAATVAFGIAQGCQLVRVHDVKEIKRTVMMSDAMLYAAPGLKRVTIQGSTT</sequence>
<feature type="domain" description="Pterin-binding" evidence="14">
    <location>
        <begin position="23"/>
        <end position="270"/>
    </location>
</feature>
<evidence type="ECO:0000256" key="11">
    <source>
        <dbReference type="ARBA" id="ARBA00030193"/>
    </source>
</evidence>
<dbReference type="GO" id="GO:0046656">
    <property type="term" value="P:folic acid biosynthetic process"/>
    <property type="evidence" value="ECO:0007669"/>
    <property type="project" value="UniProtKB-KW"/>
</dbReference>
<dbReference type="InterPro" id="IPR011005">
    <property type="entry name" value="Dihydropteroate_synth-like_sf"/>
</dbReference>
<dbReference type="Proteomes" id="UP000565468">
    <property type="component" value="Unassembled WGS sequence"/>
</dbReference>
<evidence type="ECO:0000256" key="1">
    <source>
        <dbReference type="ARBA" id="ARBA00000012"/>
    </source>
</evidence>
<evidence type="ECO:0000256" key="13">
    <source>
        <dbReference type="RuleBase" id="RU361205"/>
    </source>
</evidence>
<dbReference type="EMBL" id="JABBPN010000022">
    <property type="protein sequence ID" value="NMO97773.1"/>
    <property type="molecule type" value="Genomic_DNA"/>
</dbReference>
<comment type="catalytic activity">
    <reaction evidence="1">
        <text>(7,8-dihydropterin-6-yl)methyl diphosphate + 4-aminobenzoate = 7,8-dihydropteroate + diphosphate</text>
        <dbReference type="Rhea" id="RHEA:19949"/>
        <dbReference type="ChEBI" id="CHEBI:17836"/>
        <dbReference type="ChEBI" id="CHEBI:17839"/>
        <dbReference type="ChEBI" id="CHEBI:33019"/>
        <dbReference type="ChEBI" id="CHEBI:72950"/>
        <dbReference type="EC" id="2.5.1.15"/>
    </reaction>
</comment>
<evidence type="ECO:0000256" key="6">
    <source>
        <dbReference type="ARBA" id="ARBA00016919"/>
    </source>
</evidence>